<keyword evidence="4" id="KW-0442">Lipid degradation</keyword>
<accession>A0AAV9V6I0</accession>
<evidence type="ECO:0000256" key="1">
    <source>
        <dbReference type="ARBA" id="ARBA00012027"/>
    </source>
</evidence>
<dbReference type="SUPFAM" id="SSF56024">
    <property type="entry name" value="Phospholipase D/nuclease"/>
    <property type="match status" value="2"/>
</dbReference>
<keyword evidence="2" id="KW-0677">Repeat</keyword>
<keyword evidence="3" id="KW-0378">Hydrolase</keyword>
<evidence type="ECO:0000313" key="9">
    <source>
        <dbReference type="Proteomes" id="UP001375240"/>
    </source>
</evidence>
<dbReference type="GO" id="GO:0004630">
    <property type="term" value="F:phospholipase D activity"/>
    <property type="evidence" value="ECO:0007669"/>
    <property type="project" value="UniProtKB-EC"/>
</dbReference>
<keyword evidence="9" id="KW-1185">Reference proteome</keyword>
<dbReference type="PANTHER" id="PTHR18896">
    <property type="entry name" value="PHOSPHOLIPASE D"/>
    <property type="match status" value="1"/>
</dbReference>
<dbReference type="EC" id="3.1.4.4" evidence="1"/>
<dbReference type="CDD" id="cd09141">
    <property type="entry name" value="PLDc_vPLD1_2_yPLD_like_2"/>
    <property type="match status" value="1"/>
</dbReference>
<dbReference type="InterPro" id="IPR001736">
    <property type="entry name" value="PLipase_D/transphosphatidylase"/>
</dbReference>
<evidence type="ECO:0000259" key="7">
    <source>
        <dbReference type="PROSITE" id="PS50035"/>
    </source>
</evidence>
<gene>
    <name evidence="8" type="ORF">TWF696_004150</name>
</gene>
<keyword evidence="5" id="KW-0443">Lipid metabolism</keyword>
<dbReference type="InterPro" id="IPR025202">
    <property type="entry name" value="PLD-like_dom"/>
</dbReference>
<dbReference type="Gene3D" id="3.30.870.10">
    <property type="entry name" value="Endonuclease Chain A"/>
    <property type="match status" value="3"/>
</dbReference>
<organism evidence="8 9">
    <name type="scientific">Orbilia brochopaga</name>
    <dbReference type="NCBI Taxonomy" id="3140254"/>
    <lineage>
        <taxon>Eukaryota</taxon>
        <taxon>Fungi</taxon>
        <taxon>Dikarya</taxon>
        <taxon>Ascomycota</taxon>
        <taxon>Pezizomycotina</taxon>
        <taxon>Orbiliomycetes</taxon>
        <taxon>Orbiliales</taxon>
        <taxon>Orbiliaceae</taxon>
        <taxon>Orbilia</taxon>
    </lineage>
</organism>
<dbReference type="EMBL" id="JAVHNQ010000002">
    <property type="protein sequence ID" value="KAK6355024.1"/>
    <property type="molecule type" value="Genomic_DNA"/>
</dbReference>
<dbReference type="SMART" id="SM00155">
    <property type="entry name" value="PLDc"/>
    <property type="match status" value="1"/>
</dbReference>
<reference evidence="8 9" key="1">
    <citation type="submission" date="2019-10" db="EMBL/GenBank/DDBJ databases">
        <authorList>
            <person name="Palmer J.M."/>
        </authorList>
    </citation>
    <scope>NUCLEOTIDE SEQUENCE [LARGE SCALE GENOMIC DNA]</scope>
    <source>
        <strain evidence="8 9">TWF696</strain>
    </source>
</reference>
<dbReference type="AlphaFoldDB" id="A0AAV9V6I0"/>
<feature type="region of interest" description="Disordered" evidence="6">
    <location>
        <begin position="281"/>
        <end position="317"/>
    </location>
</feature>
<dbReference type="PROSITE" id="PS50035">
    <property type="entry name" value="PLD"/>
    <property type="match status" value="1"/>
</dbReference>
<dbReference type="InterPro" id="IPR015679">
    <property type="entry name" value="PLipase_D_fam"/>
</dbReference>
<dbReference type="Proteomes" id="UP001375240">
    <property type="component" value="Unassembled WGS sequence"/>
</dbReference>
<evidence type="ECO:0000256" key="3">
    <source>
        <dbReference type="ARBA" id="ARBA00022801"/>
    </source>
</evidence>
<dbReference type="Pfam" id="PF13091">
    <property type="entry name" value="PLDc_2"/>
    <property type="match status" value="1"/>
</dbReference>
<evidence type="ECO:0000256" key="5">
    <source>
        <dbReference type="ARBA" id="ARBA00023098"/>
    </source>
</evidence>
<evidence type="ECO:0000256" key="6">
    <source>
        <dbReference type="SAM" id="MobiDB-lite"/>
    </source>
</evidence>
<feature type="domain" description="PLD phosphodiesterase" evidence="7">
    <location>
        <begin position="352"/>
        <end position="379"/>
    </location>
</feature>
<dbReference type="GO" id="GO:0009395">
    <property type="term" value="P:phospholipid catabolic process"/>
    <property type="evidence" value="ECO:0007669"/>
    <property type="project" value="TreeGrafter"/>
</dbReference>
<evidence type="ECO:0000256" key="2">
    <source>
        <dbReference type="ARBA" id="ARBA00022737"/>
    </source>
</evidence>
<evidence type="ECO:0000256" key="4">
    <source>
        <dbReference type="ARBA" id="ARBA00022963"/>
    </source>
</evidence>
<protein>
    <recommendedName>
        <fullName evidence="1">phospholipase D</fullName>
        <ecNumber evidence="1">3.1.4.4</ecNumber>
    </recommendedName>
</protein>
<proteinExistence type="predicted"/>
<evidence type="ECO:0000313" key="8">
    <source>
        <dbReference type="EMBL" id="KAK6355024.1"/>
    </source>
</evidence>
<name>A0AAV9V6I0_9PEZI</name>
<feature type="compositionally biased region" description="Basic and acidic residues" evidence="6">
    <location>
        <begin position="290"/>
        <end position="302"/>
    </location>
</feature>
<feature type="region of interest" description="Disordered" evidence="6">
    <location>
        <begin position="431"/>
        <end position="457"/>
    </location>
</feature>
<dbReference type="PANTHER" id="PTHR18896:SF128">
    <property type="entry name" value="PHOSPHOLIPASE"/>
    <property type="match status" value="1"/>
</dbReference>
<comment type="caution">
    <text evidence="8">The sequence shown here is derived from an EMBL/GenBank/DDBJ whole genome shotgun (WGS) entry which is preliminary data.</text>
</comment>
<sequence>MDFQNVQDWKQNQLSKTEYGRMPWHDVALALRGECVLDIAQHFVETWNHAKRDKYKRDGKYDWLQLSWRDDDILGVQHPRFPVGDYVKHPLHDLDMDKMKRQGSVTAQLVRSSADWSHGILTEHSIQNAYHEIIKNAQHYVYIENQFFITATGEYQKPIINTIGAAIVEAIMRAHEEGRKFRVIVLIPLVPGFAGDLRDKGANGTRAIMDYQYKSMFRGEHSISGRLKARGIDPCQYLFFFSLRSYDRLNRTERITKKEERTGVKYEDVQHAQAHEVMNESGITGGAGFDKSEGENMKKDKETFEEEQAEDKPHDQTAEDTIAKDALESGQTVSEESFQGDGELEKENIITEQCYIHAKVLIADDKVAIIGSSNLNDRSQLGYHDSELSIVVEDEDTIETTMDGKPHQASAFAAQLRRRLWREHLGLLPPQELDAKDDPAVKLPGAEGGELEDDSDSDAAKLVEDPLSDELWETWTRQAHGNTSAFRDLFHCIPDDAVKTFEEYDEFLPRKGIKAGHLFDPEMPLEEVKRRLDSVKGHLVEFPVAFLMDEEMAERGLDLNEVSASCLVVCNGTQADIHETTDNGEYLYVIDGSMEALAGSCCCFLLAYFTCYEV</sequence>